<reference evidence="4" key="1">
    <citation type="journal article" date="2018" name="Arch. Virol.">
        <title>Complete genome sequence and analysis of ictalurid herpesvirus 2.</title>
        <authorList>
            <person name="Borzak R."/>
            <person name="Haluk T."/>
            <person name="Bartha D."/>
            <person name="Doszpoly A."/>
        </authorList>
    </citation>
    <scope>NUCLEOTIDE SEQUENCE</scope>
    <source>
        <strain evidence="4">760/94</strain>
    </source>
</reference>
<dbReference type="InterPro" id="IPR007807">
    <property type="entry name" value="TcmA/NAT10_helicase"/>
</dbReference>
<dbReference type="Proteomes" id="UP000242696">
    <property type="component" value="Segment"/>
</dbReference>
<evidence type="ECO:0000313" key="4">
    <source>
        <dbReference type="EMBL" id="ACZ55877.2"/>
    </source>
</evidence>
<dbReference type="GO" id="GO:0005524">
    <property type="term" value="F:ATP binding"/>
    <property type="evidence" value="ECO:0007669"/>
    <property type="project" value="UniProtKB-KW"/>
</dbReference>
<feature type="domain" description="TcmA/NAT10 helicase" evidence="3">
    <location>
        <begin position="189"/>
        <end position="310"/>
    </location>
</feature>
<keyword evidence="2" id="KW-0067">ATP-binding</keyword>
<dbReference type="EMBL" id="MG271984">
    <property type="protein sequence ID" value="ACZ55877.2"/>
    <property type="molecule type" value="Genomic_DNA"/>
</dbReference>
<evidence type="ECO:0000256" key="2">
    <source>
        <dbReference type="ARBA" id="ARBA00022840"/>
    </source>
</evidence>
<dbReference type="Pfam" id="PF05127">
    <property type="entry name" value="NAT10_TcmA_helicase"/>
    <property type="match status" value="1"/>
</dbReference>
<accession>D5FM50</accession>
<name>D5FM50_9VIRU</name>
<keyword evidence="5" id="KW-1185">Reference proteome</keyword>
<dbReference type="RefSeq" id="YP_009447888.1">
    <property type="nucleotide sequence ID" value="NC_036579.1"/>
</dbReference>
<keyword evidence="1" id="KW-0547">Nucleotide-binding</keyword>
<protein>
    <submittedName>
        <fullName evidence="4">ORF62</fullName>
    </submittedName>
</protein>
<evidence type="ECO:0000259" key="3">
    <source>
        <dbReference type="Pfam" id="PF05127"/>
    </source>
</evidence>
<dbReference type="OrthoDB" id="708at10239"/>
<dbReference type="KEGG" id="vg:35414708"/>
<evidence type="ECO:0000313" key="5">
    <source>
        <dbReference type="Proteomes" id="UP000242696"/>
    </source>
</evidence>
<proteinExistence type="predicted"/>
<dbReference type="GeneID" id="35414708"/>
<dbReference type="InterPro" id="IPR027417">
    <property type="entry name" value="P-loop_NTPase"/>
</dbReference>
<evidence type="ECO:0000256" key="1">
    <source>
        <dbReference type="ARBA" id="ARBA00022741"/>
    </source>
</evidence>
<dbReference type="Gene3D" id="3.40.50.300">
    <property type="entry name" value="P-loop containing nucleotide triphosphate hydrolases"/>
    <property type="match status" value="1"/>
</dbReference>
<sequence>MAIVDKRMSEPVCINQQGYECLQHELADGFFNRINLLAAGRSLIAQKARAEETLAQLRDPMTRALKLWELGVDAVTRMETECERICRDPGDRKLKRFCDMINAVFSLMVDRGGMRLEVFQVELMRGFFIGIAANQFRDDLFKYKHIILDLLGLATPEIVTFNPLCPSLAVSREIDRLFDEYGKNYTLALAPRQCGKTTIMVILLAAMITYLDIEIVVQAQHKTMCETLYDRVELVLHEIQHSTWYPEENRIVTIKGTTETREFIYDPAYKGTTRVHFLSSSPNAARGQIPDFVLIDEAAFVNPASLLSLLPLLAVKNRKQIHISSHIPKSWVTRVETIMGSDGKRAFHVINQRFKCEGHAHLPGMMCPCSAIFCPTHIDLNESIQELINNITPGGCEIELTGGDGAGLLKKDVAQPFSEELIRQFLANTTTELGEVRRVFIAVDPTYANGTQSSFGVCTFAELKNGQFQILAVEEVAIGEMRAILMHFYTTILLAHVDFILGIIPRKDIPIIFLPEQNTFMFDNETLWRHLYMAAEQKFGIKLFVYKQFSRHGGAEIGKLVSGNKASMVIKAHNMMETEMVGRLMTVASFGEIIKGLYLHNQHTINKFYRAEHTKTITDARSANLNPEDLDDFKKLTPGESADYIFRYLGGGTVAISPGDTGIFEAGTALVTRLGCELMAIELKSVGKTIKVTTGGKRYQGGGYSRDDLFAAFLLGTSMIGRPDDATDGVFVVG</sequence>
<organism evidence="4">
    <name type="scientific">black bullhead herpesvirus</name>
    <dbReference type="NCBI Taxonomy" id="508441"/>
    <lineage>
        <taxon>Viruses</taxon>
        <taxon>Duplodnaviria</taxon>
        <taxon>Heunggongvirae</taxon>
        <taxon>Peploviricota</taxon>
        <taxon>Herviviricetes</taxon>
        <taxon>Herpesvirales</taxon>
        <taxon>Alloherpesviridae</taxon>
        <taxon>Ictavirus</taxon>
        <taxon>Ictavirus ictaluridallo2</taxon>
    </lineage>
</organism>